<feature type="transmembrane region" description="Helical" evidence="5">
    <location>
        <begin position="186"/>
        <end position="208"/>
    </location>
</feature>
<keyword evidence="3 5" id="KW-1133">Transmembrane helix</keyword>
<evidence type="ECO:0000313" key="6">
    <source>
        <dbReference type="EMBL" id="SHG90239.1"/>
    </source>
</evidence>
<proteinExistence type="inferred from homology"/>
<dbReference type="STRING" id="658167.SAMN04488135_101558"/>
<evidence type="ECO:0000313" key="7">
    <source>
        <dbReference type="Proteomes" id="UP000184226"/>
    </source>
</evidence>
<feature type="transmembrane region" description="Helical" evidence="5">
    <location>
        <begin position="7"/>
        <end position="30"/>
    </location>
</feature>
<accession>A0A1M5NLZ9</accession>
<feature type="transmembrane region" description="Helical" evidence="5">
    <location>
        <begin position="126"/>
        <end position="145"/>
    </location>
</feature>
<dbReference type="InterPro" id="IPR002781">
    <property type="entry name" value="TM_pro_TauE-like"/>
</dbReference>
<dbReference type="EMBL" id="FQXE01000001">
    <property type="protein sequence ID" value="SHG90239.1"/>
    <property type="molecule type" value="Genomic_DNA"/>
</dbReference>
<sequence length="243" mass="25157">MISYGLVLALGLIAGAISGVIGTGSSIILLPVLAITFGPKQAVPIMAIAAILGNISRVLVWFREIDWRAVLAYSATGVPAAALGARTLISLPNAVIDLILGGFFLLMIPARRALARREYTLTLGQLALIGLFVGFLTGLVISTGPLSVPAFLAYGLTGGAFIATEAASAFMLYVSKTATFQSLGALPGTVILNGAIVGLSLAAGTFISKVYVKRLSGTDFRRLMDLALLASGSALIWSAARQF</sequence>
<keyword evidence="7" id="KW-1185">Reference proteome</keyword>
<evidence type="ECO:0000256" key="4">
    <source>
        <dbReference type="ARBA" id="ARBA00023136"/>
    </source>
</evidence>
<feature type="transmembrane region" description="Helical" evidence="5">
    <location>
        <begin position="95"/>
        <end position="114"/>
    </location>
</feature>
<organism evidence="6 7">
    <name type="scientific">Pollutimonas bauzanensis</name>
    <dbReference type="NCBI Taxonomy" id="658167"/>
    <lineage>
        <taxon>Bacteria</taxon>
        <taxon>Pseudomonadati</taxon>
        <taxon>Pseudomonadota</taxon>
        <taxon>Betaproteobacteria</taxon>
        <taxon>Burkholderiales</taxon>
        <taxon>Alcaligenaceae</taxon>
        <taxon>Pollutimonas</taxon>
    </lineage>
</organism>
<gene>
    <name evidence="6" type="ORF">SAMN04488135_101558</name>
</gene>
<comment type="subcellular location">
    <subcellularLocation>
        <location evidence="5">Cell membrane</location>
        <topology evidence="5">Multi-pass membrane protein</topology>
    </subcellularLocation>
    <subcellularLocation>
        <location evidence="1">Membrane</location>
        <topology evidence="1">Multi-pass membrane protein</topology>
    </subcellularLocation>
</comment>
<dbReference type="Proteomes" id="UP000184226">
    <property type="component" value="Unassembled WGS sequence"/>
</dbReference>
<feature type="transmembrane region" description="Helical" evidence="5">
    <location>
        <begin position="151"/>
        <end position="174"/>
    </location>
</feature>
<evidence type="ECO:0000256" key="3">
    <source>
        <dbReference type="ARBA" id="ARBA00022989"/>
    </source>
</evidence>
<feature type="transmembrane region" description="Helical" evidence="5">
    <location>
        <begin position="220"/>
        <end position="240"/>
    </location>
</feature>
<dbReference type="PANTHER" id="PTHR43483">
    <property type="entry name" value="MEMBRANE TRANSPORTER PROTEIN HI_0806-RELATED"/>
    <property type="match status" value="1"/>
</dbReference>
<evidence type="ECO:0000256" key="2">
    <source>
        <dbReference type="ARBA" id="ARBA00022692"/>
    </source>
</evidence>
<comment type="similarity">
    <text evidence="5">Belongs to the 4-toluene sulfonate uptake permease (TSUP) (TC 2.A.102) family.</text>
</comment>
<reference evidence="6 7" key="1">
    <citation type="submission" date="2016-11" db="EMBL/GenBank/DDBJ databases">
        <authorList>
            <person name="Jaros S."/>
            <person name="Januszkiewicz K."/>
            <person name="Wedrychowicz H."/>
        </authorList>
    </citation>
    <scope>NUCLEOTIDE SEQUENCE [LARGE SCALE GENOMIC DNA]</scope>
    <source>
        <strain evidence="6 7">CGMCC 1.10190</strain>
    </source>
</reference>
<keyword evidence="5" id="KW-1003">Cell membrane</keyword>
<keyword evidence="4 5" id="KW-0472">Membrane</keyword>
<evidence type="ECO:0000256" key="5">
    <source>
        <dbReference type="RuleBase" id="RU363041"/>
    </source>
</evidence>
<name>A0A1M5NLZ9_9BURK</name>
<evidence type="ECO:0000256" key="1">
    <source>
        <dbReference type="ARBA" id="ARBA00004141"/>
    </source>
</evidence>
<feature type="transmembrane region" description="Helical" evidence="5">
    <location>
        <begin position="42"/>
        <end position="62"/>
    </location>
</feature>
<dbReference type="PANTHER" id="PTHR43483:SF3">
    <property type="entry name" value="MEMBRANE TRANSPORTER PROTEIN HI_0806-RELATED"/>
    <property type="match status" value="1"/>
</dbReference>
<dbReference type="GO" id="GO:0005886">
    <property type="term" value="C:plasma membrane"/>
    <property type="evidence" value="ECO:0007669"/>
    <property type="project" value="UniProtKB-SubCell"/>
</dbReference>
<dbReference type="RefSeq" id="WP_218598830.1">
    <property type="nucleotide sequence ID" value="NZ_FQXE01000001.1"/>
</dbReference>
<keyword evidence="2 5" id="KW-0812">Transmembrane</keyword>
<dbReference type="Pfam" id="PF01925">
    <property type="entry name" value="TauE"/>
    <property type="match status" value="1"/>
</dbReference>
<feature type="transmembrane region" description="Helical" evidence="5">
    <location>
        <begin position="69"/>
        <end position="89"/>
    </location>
</feature>
<protein>
    <recommendedName>
        <fullName evidence="5">Probable membrane transporter protein</fullName>
    </recommendedName>
</protein>
<dbReference type="AlphaFoldDB" id="A0A1M5NLZ9"/>